<reference evidence="4" key="1">
    <citation type="submission" date="2017-02" db="UniProtKB">
        <authorList>
            <consortium name="WormBaseParasite"/>
        </authorList>
    </citation>
    <scope>IDENTIFICATION</scope>
</reference>
<accession>A0A0M3J944</accession>
<feature type="region of interest" description="Disordered" evidence="1">
    <location>
        <begin position="1"/>
        <end position="26"/>
    </location>
</feature>
<dbReference type="Proteomes" id="UP000267096">
    <property type="component" value="Unassembled WGS sequence"/>
</dbReference>
<evidence type="ECO:0000313" key="4">
    <source>
        <dbReference type="WBParaSite" id="ASIM_0000410501-mRNA-1"/>
    </source>
</evidence>
<dbReference type="AlphaFoldDB" id="A0A0M3J944"/>
<dbReference type="WBParaSite" id="ASIM_0000410501-mRNA-1">
    <property type="protein sequence ID" value="ASIM_0000410501-mRNA-1"/>
    <property type="gene ID" value="ASIM_0000410501"/>
</dbReference>
<evidence type="ECO:0000313" key="3">
    <source>
        <dbReference type="Proteomes" id="UP000267096"/>
    </source>
</evidence>
<organism evidence="4">
    <name type="scientific">Anisakis simplex</name>
    <name type="common">Herring worm</name>
    <dbReference type="NCBI Taxonomy" id="6269"/>
    <lineage>
        <taxon>Eukaryota</taxon>
        <taxon>Metazoa</taxon>
        <taxon>Ecdysozoa</taxon>
        <taxon>Nematoda</taxon>
        <taxon>Chromadorea</taxon>
        <taxon>Rhabditida</taxon>
        <taxon>Spirurina</taxon>
        <taxon>Ascaridomorpha</taxon>
        <taxon>Ascaridoidea</taxon>
        <taxon>Anisakidae</taxon>
        <taxon>Anisakis</taxon>
        <taxon>Anisakis simplex complex</taxon>
    </lineage>
</organism>
<gene>
    <name evidence="2" type="ORF">ASIM_LOCUS3926</name>
</gene>
<reference evidence="2 3" key="2">
    <citation type="submission" date="2018-11" db="EMBL/GenBank/DDBJ databases">
        <authorList>
            <consortium name="Pathogen Informatics"/>
        </authorList>
    </citation>
    <scope>NUCLEOTIDE SEQUENCE [LARGE SCALE GENOMIC DNA]</scope>
</reference>
<sequence length="60" mass="6497">MYRSIARRANTKNADKGALSDDANQTTAIDNTNDIVALEGNGNARSANIEQTRRELCSIS</sequence>
<evidence type="ECO:0000256" key="1">
    <source>
        <dbReference type="SAM" id="MobiDB-lite"/>
    </source>
</evidence>
<evidence type="ECO:0000313" key="2">
    <source>
        <dbReference type="EMBL" id="VDK22644.1"/>
    </source>
</evidence>
<feature type="compositionally biased region" description="Basic residues" evidence="1">
    <location>
        <begin position="1"/>
        <end position="10"/>
    </location>
</feature>
<keyword evidence="3" id="KW-1185">Reference proteome</keyword>
<name>A0A0M3J944_ANISI</name>
<proteinExistence type="predicted"/>
<dbReference type="EMBL" id="UYRR01006472">
    <property type="protein sequence ID" value="VDK22644.1"/>
    <property type="molecule type" value="Genomic_DNA"/>
</dbReference>
<protein>
    <submittedName>
        <fullName evidence="2 4">Uncharacterized protein</fullName>
    </submittedName>
</protein>